<evidence type="ECO:0000256" key="8">
    <source>
        <dbReference type="ARBA" id="ARBA00045608"/>
    </source>
</evidence>
<evidence type="ECO:0000256" key="7">
    <source>
        <dbReference type="ARBA" id="ARBA00023136"/>
    </source>
</evidence>
<dbReference type="EMBL" id="MU004230">
    <property type="protein sequence ID" value="KAF2674592.1"/>
    <property type="molecule type" value="Genomic_DNA"/>
</dbReference>
<evidence type="ECO:0000256" key="1">
    <source>
        <dbReference type="ARBA" id="ARBA00004477"/>
    </source>
</evidence>
<keyword evidence="7 9" id="KW-0472">Membrane</keyword>
<dbReference type="Proteomes" id="UP000799302">
    <property type="component" value="Unassembled WGS sequence"/>
</dbReference>
<evidence type="ECO:0000313" key="10">
    <source>
        <dbReference type="EMBL" id="KAF2674592.1"/>
    </source>
</evidence>
<keyword evidence="4 9" id="KW-0812">Transmembrane</keyword>
<evidence type="ECO:0000256" key="3">
    <source>
        <dbReference type="ARBA" id="ARBA00017057"/>
    </source>
</evidence>
<reference evidence="10" key="1">
    <citation type="journal article" date="2020" name="Stud. Mycol.">
        <title>101 Dothideomycetes genomes: a test case for predicting lifestyles and emergence of pathogens.</title>
        <authorList>
            <person name="Haridas S."/>
            <person name="Albert R."/>
            <person name="Binder M."/>
            <person name="Bloem J."/>
            <person name="Labutti K."/>
            <person name="Salamov A."/>
            <person name="Andreopoulos B."/>
            <person name="Baker S."/>
            <person name="Barry K."/>
            <person name="Bills G."/>
            <person name="Bluhm B."/>
            <person name="Cannon C."/>
            <person name="Castanera R."/>
            <person name="Culley D."/>
            <person name="Daum C."/>
            <person name="Ezra D."/>
            <person name="Gonzalez J."/>
            <person name="Henrissat B."/>
            <person name="Kuo A."/>
            <person name="Liang C."/>
            <person name="Lipzen A."/>
            <person name="Lutzoni F."/>
            <person name="Magnuson J."/>
            <person name="Mondo S."/>
            <person name="Nolan M."/>
            <person name="Ohm R."/>
            <person name="Pangilinan J."/>
            <person name="Park H.-J."/>
            <person name="Ramirez L."/>
            <person name="Alfaro M."/>
            <person name="Sun H."/>
            <person name="Tritt A."/>
            <person name="Yoshinaga Y."/>
            <person name="Zwiers L.-H."/>
            <person name="Turgeon B."/>
            <person name="Goodwin S."/>
            <person name="Spatafora J."/>
            <person name="Crous P."/>
            <person name="Grigoriev I."/>
        </authorList>
    </citation>
    <scope>NUCLEOTIDE SEQUENCE</scope>
    <source>
        <strain evidence="10">CBS 115976</strain>
    </source>
</reference>
<dbReference type="PANTHER" id="PTHR13085:SF0">
    <property type="entry name" value="SIGNAL PEPTIDASE COMPLEX SUBUNIT 2"/>
    <property type="match status" value="1"/>
</dbReference>
<dbReference type="PANTHER" id="PTHR13085">
    <property type="entry name" value="MICROSOMAL SIGNAL PEPTIDASE 25 KDA SUBUNIT"/>
    <property type="match status" value="1"/>
</dbReference>
<protein>
    <recommendedName>
        <fullName evidence="3">Signal peptidase complex subunit 2</fullName>
    </recommendedName>
</protein>
<gene>
    <name evidence="10" type="ORF">BT63DRAFT_14925</name>
</gene>
<evidence type="ECO:0000256" key="5">
    <source>
        <dbReference type="ARBA" id="ARBA00022824"/>
    </source>
</evidence>
<feature type="transmembrane region" description="Helical" evidence="9">
    <location>
        <begin position="40"/>
        <end position="58"/>
    </location>
</feature>
<accession>A0A6A6UQQ1</accession>
<evidence type="ECO:0000256" key="2">
    <source>
        <dbReference type="ARBA" id="ARBA00007324"/>
    </source>
</evidence>
<evidence type="ECO:0000256" key="4">
    <source>
        <dbReference type="ARBA" id="ARBA00022692"/>
    </source>
</evidence>
<sequence>MAESKISVYSLPELKNTTDDALPNYLNSLGFTQSHTLTDVRLALGYAAVSIAGALFYADWKLGWDVTRAYTLPAVLAYGVLNLAFTYWLLRVEKGIVYTATRKGSTLSLSTSTDSQGDNGPRYVVKAKISGSGGKEKEISVSAPFAKWFSADGYFVAKPFQRFLARGISVVGEADPKNTVEEVEGAEEEKSVPQGQQNYNVNIGDLDQVLQHIQGGSAKRRKA</sequence>
<dbReference type="InterPro" id="IPR009582">
    <property type="entry name" value="Spc2/SPCS2"/>
</dbReference>
<comment type="function">
    <text evidence="8">Component of the signal peptidase complex (SPC) which catalyzes the cleavage of N-terminal signal sequences from nascent proteins as they are translocated into the lumen of the endoplasmic reticulum. Enhances the enzymatic activity of SPC and facilitates the interactions between different components of the translocation site.</text>
</comment>
<dbReference type="Pfam" id="PF06703">
    <property type="entry name" value="SPC25"/>
    <property type="match status" value="1"/>
</dbReference>
<keyword evidence="6 9" id="KW-1133">Transmembrane helix</keyword>
<dbReference type="GO" id="GO:0006465">
    <property type="term" value="P:signal peptide processing"/>
    <property type="evidence" value="ECO:0007669"/>
    <property type="project" value="InterPro"/>
</dbReference>
<comment type="similarity">
    <text evidence="2">Belongs to the SPCS2 family.</text>
</comment>
<proteinExistence type="inferred from homology"/>
<feature type="transmembrane region" description="Helical" evidence="9">
    <location>
        <begin position="70"/>
        <end position="90"/>
    </location>
</feature>
<evidence type="ECO:0000256" key="9">
    <source>
        <dbReference type="SAM" id="Phobius"/>
    </source>
</evidence>
<keyword evidence="5" id="KW-0256">Endoplasmic reticulum</keyword>
<name>A0A6A6UQQ1_9PEZI</name>
<evidence type="ECO:0000256" key="6">
    <source>
        <dbReference type="ARBA" id="ARBA00022989"/>
    </source>
</evidence>
<organism evidence="10 11">
    <name type="scientific">Microthyrium microscopicum</name>
    <dbReference type="NCBI Taxonomy" id="703497"/>
    <lineage>
        <taxon>Eukaryota</taxon>
        <taxon>Fungi</taxon>
        <taxon>Dikarya</taxon>
        <taxon>Ascomycota</taxon>
        <taxon>Pezizomycotina</taxon>
        <taxon>Dothideomycetes</taxon>
        <taxon>Dothideomycetes incertae sedis</taxon>
        <taxon>Microthyriales</taxon>
        <taxon>Microthyriaceae</taxon>
        <taxon>Microthyrium</taxon>
    </lineage>
</organism>
<dbReference type="AlphaFoldDB" id="A0A6A6UQQ1"/>
<dbReference type="GO" id="GO:0045047">
    <property type="term" value="P:protein targeting to ER"/>
    <property type="evidence" value="ECO:0007669"/>
    <property type="project" value="TreeGrafter"/>
</dbReference>
<keyword evidence="11" id="KW-1185">Reference proteome</keyword>
<dbReference type="OrthoDB" id="29558at2759"/>
<dbReference type="GO" id="GO:0005787">
    <property type="term" value="C:signal peptidase complex"/>
    <property type="evidence" value="ECO:0007669"/>
    <property type="project" value="InterPro"/>
</dbReference>
<comment type="subcellular location">
    <subcellularLocation>
        <location evidence="1">Endoplasmic reticulum membrane</location>
        <topology evidence="1">Multi-pass membrane protein</topology>
    </subcellularLocation>
</comment>
<evidence type="ECO:0000313" key="11">
    <source>
        <dbReference type="Proteomes" id="UP000799302"/>
    </source>
</evidence>